<accession>A0ABN8Y3X9</accession>
<sequence>MKETRHPRNLRFNPWAISQGRGSLGFSLPSSEHRVKEHQAAHTCHSSFLDACQLARKAFYPVYFYKLAFLALRPDKMFKIYIPSFILSNEEKTGYGQQSPGLQSF</sequence>
<keyword evidence="2" id="KW-1185">Reference proteome</keyword>
<protein>
    <submittedName>
        <fullName evidence="1">Uncharacterized protein</fullName>
    </submittedName>
</protein>
<evidence type="ECO:0000313" key="2">
    <source>
        <dbReference type="Proteomes" id="UP001176941"/>
    </source>
</evidence>
<dbReference type="EMBL" id="OX459950">
    <property type="protein sequence ID" value="CAI9156287.1"/>
    <property type="molecule type" value="Genomic_DNA"/>
</dbReference>
<proteinExistence type="predicted"/>
<name>A0ABN8Y3X9_RANTA</name>
<gene>
    <name evidence="1" type="ORF">MRATA1EN1_LOCUS5249</name>
</gene>
<dbReference type="Proteomes" id="UP001176941">
    <property type="component" value="Chromosome 14"/>
</dbReference>
<reference evidence="1" key="1">
    <citation type="submission" date="2023-04" db="EMBL/GenBank/DDBJ databases">
        <authorList>
            <consortium name="ELIXIR-Norway"/>
        </authorList>
    </citation>
    <scope>NUCLEOTIDE SEQUENCE [LARGE SCALE GENOMIC DNA]</scope>
</reference>
<organism evidence="1 2">
    <name type="scientific">Rangifer tarandus platyrhynchus</name>
    <name type="common">Svalbard reindeer</name>
    <dbReference type="NCBI Taxonomy" id="3082113"/>
    <lineage>
        <taxon>Eukaryota</taxon>
        <taxon>Metazoa</taxon>
        <taxon>Chordata</taxon>
        <taxon>Craniata</taxon>
        <taxon>Vertebrata</taxon>
        <taxon>Euteleostomi</taxon>
        <taxon>Mammalia</taxon>
        <taxon>Eutheria</taxon>
        <taxon>Laurasiatheria</taxon>
        <taxon>Artiodactyla</taxon>
        <taxon>Ruminantia</taxon>
        <taxon>Pecora</taxon>
        <taxon>Cervidae</taxon>
        <taxon>Odocoileinae</taxon>
        <taxon>Rangifer</taxon>
    </lineage>
</organism>
<evidence type="ECO:0000313" key="1">
    <source>
        <dbReference type="EMBL" id="CAI9156287.1"/>
    </source>
</evidence>